<dbReference type="AlphaFoldDB" id="A0A7C3SJM3"/>
<dbReference type="CDD" id="cd06223">
    <property type="entry name" value="PRTases_typeI"/>
    <property type="match status" value="1"/>
</dbReference>
<accession>A0A7C3SJM3</accession>
<dbReference type="HAMAP" id="MF_01219">
    <property type="entry name" value="PyrR"/>
    <property type="match status" value="1"/>
</dbReference>
<keyword evidence="3 4" id="KW-0804">Transcription</keyword>
<proteinExistence type="inferred from homology"/>
<dbReference type="EMBL" id="DTHB01000021">
    <property type="protein sequence ID" value="HGB14125.1"/>
    <property type="molecule type" value="Genomic_DNA"/>
</dbReference>
<evidence type="ECO:0000259" key="5">
    <source>
        <dbReference type="Pfam" id="PF00156"/>
    </source>
</evidence>
<feature type="domain" description="Phosphoribosyltransferase" evidence="5">
    <location>
        <begin position="13"/>
        <end position="151"/>
    </location>
</feature>
<evidence type="ECO:0000256" key="1">
    <source>
        <dbReference type="ARBA" id="ARBA00005565"/>
    </source>
</evidence>
<dbReference type="PANTHER" id="PTHR11608:SF0">
    <property type="entry name" value="BIFUNCTIONAL PROTEIN PYRR"/>
    <property type="match status" value="1"/>
</dbReference>
<comment type="catalytic activity">
    <reaction evidence="4">
        <text>UMP + diphosphate = 5-phospho-alpha-D-ribose 1-diphosphate + uracil</text>
        <dbReference type="Rhea" id="RHEA:13017"/>
        <dbReference type="ChEBI" id="CHEBI:17568"/>
        <dbReference type="ChEBI" id="CHEBI:33019"/>
        <dbReference type="ChEBI" id="CHEBI:57865"/>
        <dbReference type="ChEBI" id="CHEBI:58017"/>
        <dbReference type="EC" id="2.4.2.9"/>
    </reaction>
</comment>
<name>A0A7C3SJM3_9BACT</name>
<sequence>MSPKKNIVLKALEIDRTLDRLSEEIQAKHKNLENLVVVGIRTGGAFLAQRLADKLSRTSSRPIRVGILDITLYRDDWTRINHKPLVGKTELPGSIDDQEVVLVDDVLFTGRTVRAALDALIDYGRPSRIELAVLVDRGGRELPICPDYVGLSLDLPPEQRVNVYFKETGKNDEVVIESGQSQRS</sequence>
<dbReference type="InterPro" id="IPR050137">
    <property type="entry name" value="PyrR_bifunctional"/>
</dbReference>
<dbReference type="NCBIfam" id="NF003545">
    <property type="entry name" value="PRK05205.1-1"/>
    <property type="match status" value="1"/>
</dbReference>
<reference evidence="6" key="1">
    <citation type="journal article" date="2020" name="mSystems">
        <title>Genome- and Community-Level Interaction Insights into Carbon Utilization and Element Cycling Functions of Hydrothermarchaeota in Hydrothermal Sediment.</title>
        <authorList>
            <person name="Zhou Z."/>
            <person name="Liu Y."/>
            <person name="Xu W."/>
            <person name="Pan J."/>
            <person name="Luo Z.H."/>
            <person name="Li M."/>
        </authorList>
    </citation>
    <scope>NUCLEOTIDE SEQUENCE [LARGE SCALE GENOMIC DNA]</scope>
    <source>
        <strain evidence="6">SpSt-776</strain>
    </source>
</reference>
<dbReference type="PANTHER" id="PTHR11608">
    <property type="entry name" value="BIFUNCTIONAL PROTEIN PYRR"/>
    <property type="match status" value="1"/>
</dbReference>
<dbReference type="Pfam" id="PF00156">
    <property type="entry name" value="Pribosyltran"/>
    <property type="match status" value="1"/>
</dbReference>
<dbReference type="FunFam" id="3.40.50.2020:FF:000020">
    <property type="entry name" value="Bifunctional protein PyrR"/>
    <property type="match status" value="1"/>
</dbReference>
<organism evidence="6">
    <name type="scientific">Desulfobacca acetoxidans</name>
    <dbReference type="NCBI Taxonomy" id="60893"/>
    <lineage>
        <taxon>Bacteria</taxon>
        <taxon>Pseudomonadati</taxon>
        <taxon>Thermodesulfobacteriota</taxon>
        <taxon>Desulfobaccia</taxon>
        <taxon>Desulfobaccales</taxon>
        <taxon>Desulfobaccaceae</taxon>
        <taxon>Desulfobacca</taxon>
    </lineage>
</organism>
<dbReference type="GO" id="GO:0004845">
    <property type="term" value="F:uracil phosphoribosyltransferase activity"/>
    <property type="evidence" value="ECO:0007669"/>
    <property type="project" value="UniProtKB-UniRule"/>
</dbReference>
<gene>
    <name evidence="4 6" type="primary">pyrR</name>
    <name evidence="6" type="ORF">ENV62_02645</name>
</gene>
<dbReference type="InterPro" id="IPR029057">
    <property type="entry name" value="PRTase-like"/>
</dbReference>
<dbReference type="InterPro" id="IPR000836">
    <property type="entry name" value="PRTase_dom"/>
</dbReference>
<evidence type="ECO:0000256" key="2">
    <source>
        <dbReference type="ARBA" id="ARBA00023015"/>
    </source>
</evidence>
<evidence type="ECO:0000313" key="6">
    <source>
        <dbReference type="EMBL" id="HGB14125.1"/>
    </source>
</evidence>
<keyword evidence="4 6" id="KW-0808">Transferase</keyword>
<evidence type="ECO:0000256" key="3">
    <source>
        <dbReference type="ARBA" id="ARBA00023163"/>
    </source>
</evidence>
<dbReference type="InterPro" id="IPR023050">
    <property type="entry name" value="PyrR"/>
</dbReference>
<dbReference type="EC" id="2.4.2.9" evidence="4"/>
<comment type="function">
    <text evidence="4">Regulates the transcription of the pyrimidine nucleotide (pyr) operon in response to exogenous pyrimidines.</text>
</comment>
<protein>
    <recommendedName>
        <fullName evidence="4">Bifunctional protein PyrR</fullName>
    </recommendedName>
    <domain>
        <recommendedName>
            <fullName evidence="4">Pyrimidine operon regulatory protein</fullName>
        </recommendedName>
    </domain>
    <domain>
        <recommendedName>
            <fullName evidence="4">Uracil phosphoribosyltransferase</fullName>
            <shortName evidence="4">UPRTase</shortName>
            <ecNumber evidence="4">2.4.2.9</ecNumber>
        </recommendedName>
    </domain>
</protein>
<dbReference type="SUPFAM" id="SSF53271">
    <property type="entry name" value="PRTase-like"/>
    <property type="match status" value="1"/>
</dbReference>
<feature type="short sequence motif" description="PRPP-binding" evidence="4">
    <location>
        <begin position="100"/>
        <end position="112"/>
    </location>
</feature>
<dbReference type="GO" id="GO:0006355">
    <property type="term" value="P:regulation of DNA-templated transcription"/>
    <property type="evidence" value="ECO:0007669"/>
    <property type="project" value="UniProtKB-UniRule"/>
</dbReference>
<keyword evidence="4 6" id="KW-0328">Glycosyltransferase</keyword>
<keyword evidence="2 4" id="KW-0805">Transcription regulation</keyword>
<dbReference type="NCBIfam" id="NF003549">
    <property type="entry name" value="PRK05205.1-5"/>
    <property type="match status" value="1"/>
</dbReference>
<evidence type="ECO:0000256" key="4">
    <source>
        <dbReference type="HAMAP-Rule" id="MF_01219"/>
    </source>
</evidence>
<comment type="function">
    <text evidence="4">Also displays a weak uracil phosphoribosyltransferase activity which is not physiologically significant.</text>
</comment>
<comment type="caution">
    <text evidence="6">The sequence shown here is derived from an EMBL/GenBank/DDBJ whole genome shotgun (WGS) entry which is preliminary data.</text>
</comment>
<dbReference type="Gene3D" id="3.40.50.2020">
    <property type="match status" value="1"/>
</dbReference>
<comment type="similarity">
    <text evidence="1 4">Belongs to the purine/pyrimidine phosphoribosyltransferase family. PyrR subfamily.</text>
</comment>